<feature type="non-terminal residue" evidence="2">
    <location>
        <position position="101"/>
    </location>
</feature>
<comment type="caution">
    <text evidence="2">The sequence shown here is derived from an EMBL/GenBank/DDBJ whole genome shotgun (WGS) entry which is preliminary data.</text>
</comment>
<proteinExistence type="predicted"/>
<protein>
    <recommendedName>
        <fullName evidence="4">Secreted protein</fullName>
    </recommendedName>
</protein>
<organism evidence="2 3">
    <name type="scientific">Meganyctiphanes norvegica</name>
    <name type="common">Northern krill</name>
    <name type="synonym">Thysanopoda norvegica</name>
    <dbReference type="NCBI Taxonomy" id="48144"/>
    <lineage>
        <taxon>Eukaryota</taxon>
        <taxon>Metazoa</taxon>
        <taxon>Ecdysozoa</taxon>
        <taxon>Arthropoda</taxon>
        <taxon>Crustacea</taxon>
        <taxon>Multicrustacea</taxon>
        <taxon>Malacostraca</taxon>
        <taxon>Eumalacostraca</taxon>
        <taxon>Eucarida</taxon>
        <taxon>Euphausiacea</taxon>
        <taxon>Euphausiidae</taxon>
        <taxon>Meganyctiphanes</taxon>
    </lineage>
</organism>
<feature type="region of interest" description="Disordered" evidence="1">
    <location>
        <begin position="47"/>
        <end position="74"/>
    </location>
</feature>
<dbReference type="EMBL" id="CAXKWB010004296">
    <property type="protein sequence ID" value="CAL4073206.1"/>
    <property type="molecule type" value="Genomic_DNA"/>
</dbReference>
<evidence type="ECO:0008006" key="4">
    <source>
        <dbReference type="Google" id="ProtNLM"/>
    </source>
</evidence>
<evidence type="ECO:0000313" key="2">
    <source>
        <dbReference type="EMBL" id="CAL4073206.1"/>
    </source>
</evidence>
<accession>A0AAV2Q7E2</accession>
<reference evidence="2 3" key="1">
    <citation type="submission" date="2024-05" db="EMBL/GenBank/DDBJ databases">
        <authorList>
            <person name="Wallberg A."/>
        </authorList>
    </citation>
    <scope>NUCLEOTIDE SEQUENCE [LARGE SCALE GENOMIC DNA]</scope>
</reference>
<dbReference type="AlphaFoldDB" id="A0AAV2Q7E2"/>
<feature type="compositionally biased region" description="Polar residues" evidence="1">
    <location>
        <begin position="56"/>
        <end position="68"/>
    </location>
</feature>
<keyword evidence="3" id="KW-1185">Reference proteome</keyword>
<evidence type="ECO:0000256" key="1">
    <source>
        <dbReference type="SAM" id="MobiDB-lite"/>
    </source>
</evidence>
<sequence length="101" mass="10571">MCRSLSFVYAHLCWNSSQTRPRALCSSANLICSRACAGMGCGLTGATGRSGDSARNPCSSATQRTSAMVPSGRGNLNVPSMLACPADPWKPLELTEMPSSD</sequence>
<gene>
    <name evidence="2" type="ORF">MNOR_LOCUS9052</name>
</gene>
<name>A0AAV2Q7E2_MEGNR</name>
<dbReference type="Proteomes" id="UP001497623">
    <property type="component" value="Unassembled WGS sequence"/>
</dbReference>
<evidence type="ECO:0000313" key="3">
    <source>
        <dbReference type="Proteomes" id="UP001497623"/>
    </source>
</evidence>